<feature type="chain" id="PRO_5025534642" evidence="1">
    <location>
        <begin position="23"/>
        <end position="81"/>
    </location>
</feature>
<keyword evidence="3" id="KW-1185">Reference proteome</keyword>
<feature type="signal peptide" evidence="1">
    <location>
        <begin position="1"/>
        <end position="22"/>
    </location>
</feature>
<evidence type="ECO:0000256" key="1">
    <source>
        <dbReference type="SAM" id="SignalP"/>
    </source>
</evidence>
<accession>A0A672M235</accession>
<dbReference type="InParanoid" id="A0A672M235"/>
<protein>
    <submittedName>
        <fullName evidence="2">Uncharacterized protein</fullName>
    </submittedName>
</protein>
<name>A0A672M235_SINGR</name>
<proteinExistence type="predicted"/>
<evidence type="ECO:0000313" key="2">
    <source>
        <dbReference type="Ensembl" id="ENSSGRP00000031286.1"/>
    </source>
</evidence>
<dbReference type="AlphaFoldDB" id="A0A672M235"/>
<reference evidence="2" key="1">
    <citation type="submission" date="2025-08" db="UniProtKB">
        <authorList>
            <consortium name="Ensembl"/>
        </authorList>
    </citation>
    <scope>IDENTIFICATION</scope>
</reference>
<sequence length="81" mass="9341">RLYSFFFLRVPHCFCCFSQAAADYVKAHLPEALKQQLQAYEREKKDSPLSYPAILEQRILAVDRDMVEKFSASHDEAGEEG</sequence>
<keyword evidence="1" id="KW-0732">Signal</keyword>
<reference evidence="2" key="2">
    <citation type="submission" date="2025-09" db="UniProtKB">
        <authorList>
            <consortium name="Ensembl"/>
        </authorList>
    </citation>
    <scope>IDENTIFICATION</scope>
</reference>
<dbReference type="Proteomes" id="UP000472262">
    <property type="component" value="Unassembled WGS sequence"/>
</dbReference>
<evidence type="ECO:0000313" key="3">
    <source>
        <dbReference type="Proteomes" id="UP000472262"/>
    </source>
</evidence>
<dbReference type="OMA" id="HKGMSSV"/>
<organism evidence="2 3">
    <name type="scientific">Sinocyclocheilus grahami</name>
    <name type="common">Dianchi golden-line fish</name>
    <name type="synonym">Barbus grahami</name>
    <dbReference type="NCBI Taxonomy" id="75366"/>
    <lineage>
        <taxon>Eukaryota</taxon>
        <taxon>Metazoa</taxon>
        <taxon>Chordata</taxon>
        <taxon>Craniata</taxon>
        <taxon>Vertebrata</taxon>
        <taxon>Euteleostomi</taxon>
        <taxon>Actinopterygii</taxon>
        <taxon>Neopterygii</taxon>
        <taxon>Teleostei</taxon>
        <taxon>Ostariophysi</taxon>
        <taxon>Cypriniformes</taxon>
        <taxon>Cyprinidae</taxon>
        <taxon>Cyprininae</taxon>
        <taxon>Sinocyclocheilus</taxon>
    </lineage>
</organism>
<dbReference type="Ensembl" id="ENSSGRT00000033581.1">
    <property type="protein sequence ID" value="ENSSGRP00000031286.1"/>
    <property type="gene ID" value="ENSSGRG00000017573.1"/>
</dbReference>